<dbReference type="GO" id="GO:0003700">
    <property type="term" value="F:DNA-binding transcription factor activity"/>
    <property type="evidence" value="ECO:0007669"/>
    <property type="project" value="InterPro"/>
</dbReference>
<dbReference type="InterPro" id="IPR018060">
    <property type="entry name" value="HTH_AraC"/>
</dbReference>
<keyword evidence="3" id="KW-0804">Transcription</keyword>
<feature type="domain" description="HTH araC/xylS-type" evidence="4">
    <location>
        <begin position="240"/>
        <end position="338"/>
    </location>
</feature>
<dbReference type="GO" id="GO:0000976">
    <property type="term" value="F:transcription cis-regulatory region binding"/>
    <property type="evidence" value="ECO:0007669"/>
    <property type="project" value="TreeGrafter"/>
</dbReference>
<accession>A0A090SXT8</accession>
<protein>
    <submittedName>
        <fullName evidence="5">Transcriptional regulator AraC family</fullName>
    </submittedName>
</protein>
<evidence type="ECO:0000256" key="1">
    <source>
        <dbReference type="ARBA" id="ARBA00023015"/>
    </source>
</evidence>
<dbReference type="PANTHER" id="PTHR47894">
    <property type="entry name" value="HTH-TYPE TRANSCRIPTIONAL REGULATOR GADX"/>
    <property type="match status" value="1"/>
</dbReference>
<dbReference type="SMART" id="SM00342">
    <property type="entry name" value="HTH_ARAC"/>
    <property type="match status" value="1"/>
</dbReference>
<name>A0A090SXT8_9VIBR</name>
<evidence type="ECO:0000313" key="6">
    <source>
        <dbReference type="Proteomes" id="UP000029224"/>
    </source>
</evidence>
<proteinExistence type="predicted"/>
<evidence type="ECO:0000259" key="4">
    <source>
        <dbReference type="PROSITE" id="PS01124"/>
    </source>
</evidence>
<comment type="caution">
    <text evidence="5">The sequence shown here is derived from an EMBL/GenBank/DDBJ whole genome shotgun (WGS) entry which is preliminary data.</text>
</comment>
<dbReference type="EMBL" id="BBMT01000002">
    <property type="protein sequence ID" value="GAL32580.1"/>
    <property type="molecule type" value="Genomic_DNA"/>
</dbReference>
<keyword evidence="1" id="KW-0805">Transcription regulation</keyword>
<dbReference type="InterPro" id="IPR009057">
    <property type="entry name" value="Homeodomain-like_sf"/>
</dbReference>
<evidence type="ECO:0000256" key="2">
    <source>
        <dbReference type="ARBA" id="ARBA00023125"/>
    </source>
</evidence>
<dbReference type="InterPro" id="IPR032687">
    <property type="entry name" value="AraC-type_N"/>
</dbReference>
<dbReference type="SUPFAM" id="SSF46689">
    <property type="entry name" value="Homeodomain-like"/>
    <property type="match status" value="1"/>
</dbReference>
<dbReference type="AlphaFoldDB" id="A0A090SXT8"/>
<dbReference type="Pfam" id="PF12625">
    <property type="entry name" value="Arabinose_bd"/>
    <property type="match status" value="1"/>
</dbReference>
<dbReference type="Gene3D" id="1.10.10.60">
    <property type="entry name" value="Homeodomain-like"/>
    <property type="match status" value="1"/>
</dbReference>
<dbReference type="GO" id="GO:0005829">
    <property type="term" value="C:cytosol"/>
    <property type="evidence" value="ECO:0007669"/>
    <property type="project" value="TreeGrafter"/>
</dbReference>
<organism evidence="5 6">
    <name type="scientific">Vibrio maritimus</name>
    <dbReference type="NCBI Taxonomy" id="990268"/>
    <lineage>
        <taxon>Bacteria</taxon>
        <taxon>Pseudomonadati</taxon>
        <taxon>Pseudomonadota</taxon>
        <taxon>Gammaproteobacteria</taxon>
        <taxon>Vibrionales</taxon>
        <taxon>Vibrionaceae</taxon>
        <taxon>Vibrio</taxon>
    </lineage>
</organism>
<keyword evidence="2" id="KW-0238">DNA-binding</keyword>
<evidence type="ECO:0000313" key="5">
    <source>
        <dbReference type="EMBL" id="GAL32580.1"/>
    </source>
</evidence>
<reference evidence="5 6" key="2">
    <citation type="submission" date="2014-09" db="EMBL/GenBank/DDBJ databases">
        <authorList>
            <consortium name="NBRP consortium"/>
            <person name="Sawabe T."/>
            <person name="Meirelles P."/>
            <person name="Nakanishi M."/>
            <person name="Sayaka M."/>
            <person name="Hattori M."/>
            <person name="Ohkuma M."/>
        </authorList>
    </citation>
    <scope>NUCLEOTIDE SEQUENCE [LARGE SCALE GENOMIC DNA]</scope>
    <source>
        <strain evidence="5 6">JCM 19240</strain>
    </source>
</reference>
<dbReference type="Proteomes" id="UP000029224">
    <property type="component" value="Unassembled WGS sequence"/>
</dbReference>
<sequence>MYSLNHQHFLQAIIGHWETIVRQSLGRDFDAQQFLRKADIVRITQGHYHPIQVSQVHQLIDLTVNQLHIDGLGLRIAKRLKLQDMGAWGYAMINCQNIKQLLDTGLQFSFVTKDYVDIHIGYDSEWAYITIVDRSEGRSAQHYNVEESLCHYYLGLQQFLNERFDSELIEIDFAYPAPTYQALYREVFEHNLMFDRQQHQLRFPVDWIHHSISLQPSLIAHIATQQSQQFDSEQDAPLSYQIRIKLLSQLKYGLPSMETVADEMNMTSRTLRRRLETEGTTFKHLVLDTRMQVAKELLLSSELSTTEIADMLNYHSSPPFFRAFQGYVGVSPSQFRTNNKSN</sequence>
<dbReference type="PANTHER" id="PTHR47894:SF1">
    <property type="entry name" value="HTH-TYPE TRANSCRIPTIONAL REGULATOR VQSM"/>
    <property type="match status" value="1"/>
</dbReference>
<keyword evidence="6" id="KW-1185">Reference proteome</keyword>
<gene>
    <name evidence="5" type="ORF">JCM19240_6012</name>
</gene>
<dbReference type="PROSITE" id="PS01124">
    <property type="entry name" value="HTH_ARAC_FAMILY_2"/>
    <property type="match status" value="1"/>
</dbReference>
<reference evidence="5 6" key="1">
    <citation type="submission" date="2014-09" db="EMBL/GenBank/DDBJ databases">
        <title>Vibrio maritimus JCM 19240. (C210) whole genome shotgun sequence.</title>
        <authorList>
            <person name="Sawabe T."/>
            <person name="Meirelles P."/>
            <person name="Nakanishi M."/>
            <person name="Sayaka M."/>
            <person name="Hattori M."/>
            <person name="Ohkuma M."/>
        </authorList>
    </citation>
    <scope>NUCLEOTIDE SEQUENCE [LARGE SCALE GENOMIC DNA]</scope>
    <source>
        <strain evidence="5 6">JCM 19240</strain>
    </source>
</reference>
<evidence type="ECO:0000256" key="3">
    <source>
        <dbReference type="ARBA" id="ARBA00023163"/>
    </source>
</evidence>
<dbReference type="Pfam" id="PF12833">
    <property type="entry name" value="HTH_18"/>
    <property type="match status" value="1"/>
</dbReference>